<dbReference type="PANTHER" id="PTHR43792">
    <property type="entry name" value="GNAT FAMILY, PUTATIVE (AFU_ORTHOLOGUE AFUA_3G00765)-RELATED-RELATED"/>
    <property type="match status" value="1"/>
</dbReference>
<evidence type="ECO:0000313" key="3">
    <source>
        <dbReference type="Proteomes" id="UP000010988"/>
    </source>
</evidence>
<dbReference type="Pfam" id="PF13302">
    <property type="entry name" value="Acetyltransf_3"/>
    <property type="match status" value="1"/>
</dbReference>
<evidence type="ECO:0000259" key="1">
    <source>
        <dbReference type="PROSITE" id="PS51186"/>
    </source>
</evidence>
<reference evidence="2 3" key="1">
    <citation type="submission" date="2012-12" db="EMBL/GenBank/DDBJ databases">
        <title>Whole genome shotgun sequence of Gordonia aichiensis NBRC 108223.</title>
        <authorList>
            <person name="Isaki-Nakamura S."/>
            <person name="Hosoyama A."/>
            <person name="Tsuchikane K."/>
            <person name="Ando Y."/>
            <person name="Baba S."/>
            <person name="Ohji S."/>
            <person name="Hamada M."/>
            <person name="Tamura T."/>
            <person name="Yamazoe A."/>
            <person name="Yamazaki S."/>
            <person name="Fujita N."/>
        </authorList>
    </citation>
    <scope>NUCLEOTIDE SEQUENCE [LARGE SCALE GENOMIC DNA]</scope>
    <source>
        <strain evidence="2 3">NBRC 108223</strain>
    </source>
</reference>
<gene>
    <name evidence="2" type="ORF">GOACH_18_00740</name>
</gene>
<protein>
    <submittedName>
        <fullName evidence="2">Putative acetyltransferase</fullName>
    </submittedName>
</protein>
<dbReference type="InterPro" id="IPR016181">
    <property type="entry name" value="Acyl_CoA_acyltransferase"/>
</dbReference>
<dbReference type="Proteomes" id="UP000010988">
    <property type="component" value="Unassembled WGS sequence"/>
</dbReference>
<proteinExistence type="predicted"/>
<accession>L7KM56</accession>
<name>L7KM56_9ACTN</name>
<dbReference type="OrthoDB" id="3533156at2"/>
<dbReference type="AlphaFoldDB" id="L7KM56"/>
<dbReference type="SUPFAM" id="SSF55729">
    <property type="entry name" value="Acyl-CoA N-acyltransferases (Nat)"/>
    <property type="match status" value="1"/>
</dbReference>
<dbReference type="GO" id="GO:0016747">
    <property type="term" value="F:acyltransferase activity, transferring groups other than amino-acyl groups"/>
    <property type="evidence" value="ECO:0007669"/>
    <property type="project" value="InterPro"/>
</dbReference>
<sequence>MNVETRRLRLRPVEPTDVDALVYLDSDPEVMRFVSGGRPTPRAQISDWVIPRARAELRTGRGGMWVAIDLRYQSFLGWVLLRAPRHSQRSEMELSYRLRRDTWGRGLATEASRAVVGLAFDRLHTERVFASTTLRNSASRRVMEKLGMRVSSVRAGGTSQFWTPGGIDDLDHGNREHAGELEYELLIHHWAALIMQANARHHPPVDLPA</sequence>
<keyword evidence="3" id="KW-1185">Reference proteome</keyword>
<dbReference type="RefSeq" id="WP_005177005.1">
    <property type="nucleotide sequence ID" value="NZ_BANR01000018.1"/>
</dbReference>
<dbReference type="PANTHER" id="PTHR43792:SF1">
    <property type="entry name" value="N-ACETYLTRANSFERASE DOMAIN-CONTAINING PROTEIN"/>
    <property type="match status" value="1"/>
</dbReference>
<evidence type="ECO:0000313" key="2">
    <source>
        <dbReference type="EMBL" id="GAC49950.1"/>
    </source>
</evidence>
<comment type="caution">
    <text evidence="2">The sequence shown here is derived from an EMBL/GenBank/DDBJ whole genome shotgun (WGS) entry which is preliminary data.</text>
</comment>
<dbReference type="InterPro" id="IPR051531">
    <property type="entry name" value="N-acetyltransferase"/>
</dbReference>
<dbReference type="InterPro" id="IPR000182">
    <property type="entry name" value="GNAT_dom"/>
</dbReference>
<feature type="domain" description="N-acetyltransferase" evidence="1">
    <location>
        <begin position="8"/>
        <end position="188"/>
    </location>
</feature>
<dbReference type="STRING" id="1220583.GOACH_18_00740"/>
<dbReference type="eggNOG" id="COG1670">
    <property type="taxonomic scope" value="Bacteria"/>
</dbReference>
<keyword evidence="2" id="KW-0808">Transferase</keyword>
<dbReference type="PROSITE" id="PS51186">
    <property type="entry name" value="GNAT"/>
    <property type="match status" value="1"/>
</dbReference>
<organism evidence="2 3">
    <name type="scientific">Gordonia aichiensis NBRC 108223</name>
    <dbReference type="NCBI Taxonomy" id="1220583"/>
    <lineage>
        <taxon>Bacteria</taxon>
        <taxon>Bacillati</taxon>
        <taxon>Actinomycetota</taxon>
        <taxon>Actinomycetes</taxon>
        <taxon>Mycobacteriales</taxon>
        <taxon>Gordoniaceae</taxon>
        <taxon>Gordonia</taxon>
    </lineage>
</organism>
<dbReference type="EMBL" id="BANR01000018">
    <property type="protein sequence ID" value="GAC49950.1"/>
    <property type="molecule type" value="Genomic_DNA"/>
</dbReference>
<dbReference type="Gene3D" id="3.40.630.30">
    <property type="match status" value="1"/>
</dbReference>